<dbReference type="GO" id="GO:0006355">
    <property type="term" value="P:regulation of DNA-templated transcription"/>
    <property type="evidence" value="ECO:0007669"/>
    <property type="project" value="InterPro"/>
</dbReference>
<reference evidence="3 6" key="2">
    <citation type="submission" date="2020-08" db="EMBL/GenBank/DDBJ databases">
        <title>Genome public.</title>
        <authorList>
            <person name="Liu C."/>
            <person name="Sun Q."/>
        </authorList>
    </citation>
    <scope>NUCLEOTIDE SEQUENCE [LARGE SCALE GENOMIC DNA]</scope>
    <source>
        <strain evidence="3 6">426_9</strain>
    </source>
</reference>
<keyword evidence="2" id="KW-0472">Membrane</keyword>
<dbReference type="Proteomes" id="UP000629596">
    <property type="component" value="Unassembled WGS sequence"/>
</dbReference>
<gene>
    <name evidence="4" type="ORF">DWU89_04715</name>
    <name evidence="3" type="ORF">H8784_04635</name>
</gene>
<evidence type="ECO:0000313" key="5">
    <source>
        <dbReference type="Proteomes" id="UP000256321"/>
    </source>
</evidence>
<organism evidence="4 5">
    <name type="scientific">Parabacteroides acidifaciens</name>
    <dbReference type="NCBI Taxonomy" id="2290935"/>
    <lineage>
        <taxon>Bacteria</taxon>
        <taxon>Pseudomonadati</taxon>
        <taxon>Bacteroidota</taxon>
        <taxon>Bacteroidia</taxon>
        <taxon>Bacteroidales</taxon>
        <taxon>Tannerellaceae</taxon>
        <taxon>Parabacteroides</taxon>
    </lineage>
</organism>
<accession>A0A3D8HH07</accession>
<keyword evidence="2" id="KW-1133">Transmembrane helix</keyword>
<evidence type="ECO:0000313" key="3">
    <source>
        <dbReference type="EMBL" id="MBC8601006.1"/>
    </source>
</evidence>
<dbReference type="GO" id="GO:0003677">
    <property type="term" value="F:DNA binding"/>
    <property type="evidence" value="ECO:0007669"/>
    <property type="project" value="InterPro"/>
</dbReference>
<dbReference type="PROSITE" id="PS51257">
    <property type="entry name" value="PROKAR_LIPOPROTEIN"/>
    <property type="match status" value="1"/>
</dbReference>
<dbReference type="SUPFAM" id="SSF48452">
    <property type="entry name" value="TPR-like"/>
    <property type="match status" value="1"/>
</dbReference>
<dbReference type="InterPro" id="IPR011990">
    <property type="entry name" value="TPR-like_helical_dom_sf"/>
</dbReference>
<evidence type="ECO:0008006" key="7">
    <source>
        <dbReference type="Google" id="ProtNLM"/>
    </source>
</evidence>
<reference evidence="4 5" key="1">
    <citation type="submission" date="2018-07" db="EMBL/GenBank/DDBJ databases">
        <title>Parabacteroides acidifaciens nov. sp., isolated from human feces.</title>
        <authorList>
            <person name="Wang Y.J."/>
        </authorList>
    </citation>
    <scope>NUCLEOTIDE SEQUENCE [LARGE SCALE GENOMIC DNA]</scope>
    <source>
        <strain evidence="4 5">426-9</strain>
    </source>
</reference>
<proteinExistence type="predicted"/>
<feature type="transmembrane region" description="Helical" evidence="2">
    <location>
        <begin position="373"/>
        <end position="392"/>
    </location>
</feature>
<sequence>MKDIIYGCLLSIALVLVSCEKQVASFPDYEIAETLLMEKPDSLAVLLEDRIDPALLPDSLKAEYGWWITRLHNRQRRSLMNDSVIHHTLHYFNQTGSPRLSYAYVLAGMQKNWAGDKPEEEIEYMKEGLQIAENLRDTVQFINIGSQLGRVYFLLNEQRQSIDIGNRVLQYTEKDSARRMTGLYMTGCSYAQLGKTDSVRLYMEEAIRLSQKLNSEMEFYIVRNYIDCLNAAGQSREVQSLLDGFYKRFAFKSDNDYPAKEFAYACLWLDQGKMDSVRACLDRLDRYGKTIVNGSDQNKYKISIIYVTKLLHTAYNIKMGRPVNLVDVYMTSEMVANWEANRMGIEQERVRTQNKLERNNLLLKIKEEQGRQLVLYILLAGGFVVAVLVYLYQRKLLKKERYLQQVKEQIRLHRIALNENEQLMSQNEETIRVLSAQLDEQGELSDQLHDRQMEIEQIRQENSFLLKEKQKLEQEMSRFMQAVPGKSIEMEAYERMTEQNMTFVTCAKQLSAILIDRNEFLKRLQKGEFKHLSDIDWPSVYKTLDQLFNNYTKRLRQNYPSLTEEDIQCCCLIKLQLSTSAIARLYGIAPSSVTKRKQRIKERINQTRTGLIGKEQPVDVYLWGY</sequence>
<protein>
    <recommendedName>
        <fullName evidence="7">Tetratricopeptide repeat protein</fullName>
    </recommendedName>
</protein>
<dbReference type="InterPro" id="IPR016032">
    <property type="entry name" value="Sig_transdc_resp-reg_C-effctor"/>
</dbReference>
<evidence type="ECO:0000256" key="2">
    <source>
        <dbReference type="SAM" id="Phobius"/>
    </source>
</evidence>
<dbReference type="EMBL" id="JACRTI010000007">
    <property type="protein sequence ID" value="MBC8601006.1"/>
    <property type="molecule type" value="Genomic_DNA"/>
</dbReference>
<evidence type="ECO:0000313" key="6">
    <source>
        <dbReference type="Proteomes" id="UP000629596"/>
    </source>
</evidence>
<dbReference type="Proteomes" id="UP000256321">
    <property type="component" value="Unassembled WGS sequence"/>
</dbReference>
<keyword evidence="6" id="KW-1185">Reference proteome</keyword>
<evidence type="ECO:0000256" key="1">
    <source>
        <dbReference type="SAM" id="Coils"/>
    </source>
</evidence>
<feature type="coiled-coil region" evidence="1">
    <location>
        <begin position="455"/>
        <end position="482"/>
    </location>
</feature>
<dbReference type="EMBL" id="QREV01000007">
    <property type="protein sequence ID" value="RDU50279.1"/>
    <property type="molecule type" value="Genomic_DNA"/>
</dbReference>
<dbReference type="AlphaFoldDB" id="A0A3D8HH07"/>
<dbReference type="Gene3D" id="1.25.40.10">
    <property type="entry name" value="Tetratricopeptide repeat domain"/>
    <property type="match status" value="1"/>
</dbReference>
<dbReference type="RefSeq" id="WP_115498520.1">
    <property type="nucleotide sequence ID" value="NZ_JACRTI010000007.1"/>
</dbReference>
<dbReference type="SUPFAM" id="SSF46894">
    <property type="entry name" value="C-terminal effector domain of the bipartite response regulators"/>
    <property type="match status" value="1"/>
</dbReference>
<name>A0A3D8HH07_9BACT</name>
<keyword evidence="1" id="KW-0175">Coiled coil</keyword>
<keyword evidence="2" id="KW-0812">Transmembrane</keyword>
<evidence type="ECO:0000313" key="4">
    <source>
        <dbReference type="EMBL" id="RDU50279.1"/>
    </source>
</evidence>
<comment type="caution">
    <text evidence="4">The sequence shown here is derived from an EMBL/GenBank/DDBJ whole genome shotgun (WGS) entry which is preliminary data.</text>
</comment>